<evidence type="ECO:0000256" key="1">
    <source>
        <dbReference type="SAM" id="SignalP"/>
    </source>
</evidence>
<feature type="signal peptide" evidence="1">
    <location>
        <begin position="1"/>
        <end position="18"/>
    </location>
</feature>
<dbReference type="PROSITE" id="PS51257">
    <property type="entry name" value="PROKAR_LIPOPROTEIN"/>
    <property type="match status" value="1"/>
</dbReference>
<gene>
    <name evidence="2" type="ORF">SAMN05421774_101713</name>
</gene>
<sequence>MRAALVLMLIGAVATTAACNRRQAAEAGLPYRGSVKAQNDGLLVVTVKAPGATLDMARESARYPVTLYCLTNRGSSAADWETDPATGDWAHAVDASGDMTLRARCRA</sequence>
<dbReference type="AlphaFoldDB" id="A0A1N7KVN7"/>
<protein>
    <recommendedName>
        <fullName evidence="4">Membrane-bound lysozyme-inhibitor of c-type lysozyme</fullName>
    </recommendedName>
</protein>
<evidence type="ECO:0000313" key="2">
    <source>
        <dbReference type="EMBL" id="SIS65673.1"/>
    </source>
</evidence>
<dbReference type="Proteomes" id="UP000186141">
    <property type="component" value="Unassembled WGS sequence"/>
</dbReference>
<dbReference type="OrthoDB" id="7659281at2"/>
<feature type="chain" id="PRO_5012456004" description="Membrane-bound lysozyme-inhibitor of c-type lysozyme" evidence="1">
    <location>
        <begin position="19"/>
        <end position="107"/>
    </location>
</feature>
<dbReference type="EMBL" id="FTOT01000001">
    <property type="protein sequence ID" value="SIS65673.1"/>
    <property type="molecule type" value="Genomic_DNA"/>
</dbReference>
<dbReference type="RefSeq" id="WP_076528705.1">
    <property type="nucleotide sequence ID" value="NZ_BMEH01000001.1"/>
</dbReference>
<name>A0A1N7KVN7_9RHOB</name>
<evidence type="ECO:0000313" key="3">
    <source>
        <dbReference type="Proteomes" id="UP000186141"/>
    </source>
</evidence>
<organism evidence="2 3">
    <name type="scientific">Gemmobacter megaterium</name>
    <dbReference type="NCBI Taxonomy" id="1086013"/>
    <lineage>
        <taxon>Bacteria</taxon>
        <taxon>Pseudomonadati</taxon>
        <taxon>Pseudomonadota</taxon>
        <taxon>Alphaproteobacteria</taxon>
        <taxon>Rhodobacterales</taxon>
        <taxon>Paracoccaceae</taxon>
        <taxon>Gemmobacter</taxon>
    </lineage>
</organism>
<reference evidence="2 3" key="1">
    <citation type="submission" date="2017-01" db="EMBL/GenBank/DDBJ databases">
        <authorList>
            <person name="Mah S.A."/>
            <person name="Swanson W.J."/>
            <person name="Moy G.W."/>
            <person name="Vacquier V.D."/>
        </authorList>
    </citation>
    <scope>NUCLEOTIDE SEQUENCE [LARGE SCALE GENOMIC DNA]</scope>
    <source>
        <strain evidence="2 3">DSM 26375</strain>
    </source>
</reference>
<proteinExistence type="predicted"/>
<evidence type="ECO:0008006" key="4">
    <source>
        <dbReference type="Google" id="ProtNLM"/>
    </source>
</evidence>
<keyword evidence="1" id="KW-0732">Signal</keyword>
<keyword evidence="3" id="KW-1185">Reference proteome</keyword>
<accession>A0A1N7KVN7</accession>
<dbReference type="STRING" id="1086013.SAMN05421774_101713"/>